<dbReference type="GO" id="GO:0042181">
    <property type="term" value="P:ketone biosynthetic process"/>
    <property type="evidence" value="ECO:0007669"/>
    <property type="project" value="UniProtKB-ARBA"/>
</dbReference>
<dbReference type="PANTHER" id="PTHR43591:SF24">
    <property type="entry name" value="2-METHOXY-6-POLYPRENYL-1,4-BENZOQUINOL METHYLASE, MITOCHONDRIAL"/>
    <property type="match status" value="1"/>
</dbReference>
<dbReference type="Proteomes" id="UP000739538">
    <property type="component" value="Unassembled WGS sequence"/>
</dbReference>
<reference evidence="4" key="2">
    <citation type="journal article" date="2021" name="Microbiome">
        <title>Successional dynamics and alternative stable states in a saline activated sludge microbial community over 9 years.</title>
        <authorList>
            <person name="Wang Y."/>
            <person name="Ye J."/>
            <person name="Ju F."/>
            <person name="Liu L."/>
            <person name="Boyd J.A."/>
            <person name="Deng Y."/>
            <person name="Parks D.H."/>
            <person name="Jiang X."/>
            <person name="Yin X."/>
            <person name="Woodcroft B.J."/>
            <person name="Tyson G.W."/>
            <person name="Hugenholtz P."/>
            <person name="Polz M.F."/>
            <person name="Zhang T."/>
        </authorList>
    </citation>
    <scope>NUCLEOTIDE SEQUENCE</scope>
    <source>
        <strain evidence="4">HKST-UBA02</strain>
    </source>
</reference>
<dbReference type="Pfam" id="PF01209">
    <property type="entry name" value="Ubie_methyltran"/>
    <property type="match status" value="1"/>
</dbReference>
<protein>
    <submittedName>
        <fullName evidence="4">Ubiquinone/menaquinone biosynthesis methyltransferase</fullName>
        <ecNumber evidence="4">2.1.1.-</ecNumber>
    </submittedName>
</protein>
<gene>
    <name evidence="4" type="ORF">KDA27_24035</name>
</gene>
<evidence type="ECO:0000256" key="3">
    <source>
        <dbReference type="ARBA" id="ARBA00022691"/>
    </source>
</evidence>
<keyword evidence="3" id="KW-0949">S-adenosyl-L-methionine</keyword>
<keyword evidence="4" id="KW-0830">Ubiquinone</keyword>
<proteinExistence type="predicted"/>
<dbReference type="Gene3D" id="3.40.50.150">
    <property type="entry name" value="Vaccinia Virus protein VP39"/>
    <property type="match status" value="1"/>
</dbReference>
<dbReference type="PROSITE" id="PS01183">
    <property type="entry name" value="UBIE_1"/>
    <property type="match status" value="1"/>
</dbReference>
<evidence type="ECO:0000256" key="2">
    <source>
        <dbReference type="ARBA" id="ARBA00022679"/>
    </source>
</evidence>
<dbReference type="NCBIfam" id="TIGR01934">
    <property type="entry name" value="MenG_MenH_UbiE"/>
    <property type="match status" value="1"/>
</dbReference>
<dbReference type="GO" id="GO:0008168">
    <property type="term" value="F:methyltransferase activity"/>
    <property type="evidence" value="ECO:0007669"/>
    <property type="project" value="UniProtKB-KW"/>
</dbReference>
<dbReference type="InterPro" id="IPR029063">
    <property type="entry name" value="SAM-dependent_MTases_sf"/>
</dbReference>
<keyword evidence="2 4" id="KW-0808">Transferase</keyword>
<dbReference type="AlphaFoldDB" id="A0A956SG14"/>
<dbReference type="PANTHER" id="PTHR43591">
    <property type="entry name" value="METHYLTRANSFERASE"/>
    <property type="match status" value="1"/>
</dbReference>
<comment type="caution">
    <text evidence="4">The sequence shown here is derived from an EMBL/GenBank/DDBJ whole genome shotgun (WGS) entry which is preliminary data.</text>
</comment>
<evidence type="ECO:0000313" key="5">
    <source>
        <dbReference type="Proteomes" id="UP000739538"/>
    </source>
</evidence>
<dbReference type="PROSITE" id="PS51608">
    <property type="entry name" value="SAM_MT_UBIE"/>
    <property type="match status" value="1"/>
</dbReference>
<organism evidence="4 5">
    <name type="scientific">Eiseniibacteriota bacterium</name>
    <dbReference type="NCBI Taxonomy" id="2212470"/>
    <lineage>
        <taxon>Bacteria</taxon>
        <taxon>Candidatus Eiseniibacteriota</taxon>
    </lineage>
</organism>
<dbReference type="InterPro" id="IPR023576">
    <property type="entry name" value="UbiE/COQ5_MeTrFase_CS"/>
</dbReference>
<dbReference type="EMBL" id="JAGQHS010000225">
    <property type="protein sequence ID" value="MCA9758886.1"/>
    <property type="molecule type" value="Genomic_DNA"/>
</dbReference>
<evidence type="ECO:0000256" key="1">
    <source>
        <dbReference type="ARBA" id="ARBA00022603"/>
    </source>
</evidence>
<name>A0A956SG14_UNCEI</name>
<sequence length="255" mass="28497">MQTKEPDHLYREAMPGQPWAERRKALLTLFESIEPRYDRLNRYLSLGIDQAWRRWAVRSVQVEAPGPWLDVASGTGDLAAFAEDRLRAEGRELVRSDLSGFLLGVGGEKLRARDASASPHHGAAAEMDRLPFQSASFGAVIQGFALRHCEDYAGFFRELHRILEPGGQVALLDMRYPRDGFGAGFYRLYFGQILPRVAGWLGADRKAYQFMVDSVVSLPQETALVDALVGAGFERVESRRGLLGAVHLLVGWKPR</sequence>
<dbReference type="EC" id="2.1.1.-" evidence="4"/>
<keyword evidence="1 4" id="KW-0489">Methyltransferase</keyword>
<dbReference type="InterPro" id="IPR004033">
    <property type="entry name" value="UbiE/COQ5_MeTrFase"/>
</dbReference>
<accession>A0A956SG14</accession>
<dbReference type="GO" id="GO:0032259">
    <property type="term" value="P:methylation"/>
    <property type="evidence" value="ECO:0007669"/>
    <property type="project" value="UniProtKB-KW"/>
</dbReference>
<reference evidence="4" key="1">
    <citation type="submission" date="2020-04" db="EMBL/GenBank/DDBJ databases">
        <authorList>
            <person name="Zhang T."/>
        </authorList>
    </citation>
    <scope>NUCLEOTIDE SEQUENCE</scope>
    <source>
        <strain evidence="4">HKST-UBA02</strain>
    </source>
</reference>
<dbReference type="SUPFAM" id="SSF53335">
    <property type="entry name" value="S-adenosyl-L-methionine-dependent methyltransferases"/>
    <property type="match status" value="1"/>
</dbReference>
<evidence type="ECO:0000313" key="4">
    <source>
        <dbReference type="EMBL" id="MCA9758886.1"/>
    </source>
</evidence>